<evidence type="ECO:0000256" key="2">
    <source>
        <dbReference type="ARBA" id="ARBA00022692"/>
    </source>
</evidence>
<accession>A0A399EGE6</accession>
<dbReference type="InterPro" id="IPR052964">
    <property type="entry name" value="Sporulation_signal_mat"/>
</dbReference>
<feature type="transmembrane region" description="Helical" evidence="5">
    <location>
        <begin position="219"/>
        <end position="245"/>
    </location>
</feature>
<evidence type="ECO:0000256" key="3">
    <source>
        <dbReference type="ARBA" id="ARBA00022989"/>
    </source>
</evidence>
<evidence type="ECO:0000313" key="8">
    <source>
        <dbReference type="Proteomes" id="UP000265341"/>
    </source>
</evidence>
<dbReference type="AlphaFoldDB" id="A0A399EGE6"/>
<keyword evidence="3 5" id="KW-1133">Transmembrane helix</keyword>
<comment type="caution">
    <text evidence="7">The sequence shown here is derived from an EMBL/GenBank/DDBJ whole genome shotgun (WGS) entry which is preliminary data.</text>
</comment>
<evidence type="ECO:0000313" key="7">
    <source>
        <dbReference type="EMBL" id="RIH83205.1"/>
    </source>
</evidence>
<evidence type="ECO:0000259" key="6">
    <source>
        <dbReference type="SMART" id="SM00752"/>
    </source>
</evidence>
<keyword evidence="4 5" id="KW-0472">Membrane</keyword>
<evidence type="ECO:0000256" key="4">
    <source>
        <dbReference type="ARBA" id="ARBA00023136"/>
    </source>
</evidence>
<gene>
    <name evidence="7" type="primary">sdpB</name>
    <name evidence="7" type="ORF">Mrose_03117</name>
</gene>
<dbReference type="RefSeq" id="WP_182482868.1">
    <property type="nucleotide sequence ID" value="NZ_QWLA01000082.1"/>
</dbReference>
<feature type="transmembrane region" description="Helical" evidence="5">
    <location>
        <begin position="85"/>
        <end position="102"/>
    </location>
</feature>
<dbReference type="PANTHER" id="PTHR39535:SF2">
    <property type="entry name" value="HTTM DOMAIN-CONTAINING PROTEIN"/>
    <property type="match status" value="1"/>
</dbReference>
<dbReference type="EMBL" id="QWLA01000082">
    <property type="protein sequence ID" value="RIH83205.1"/>
    <property type="molecule type" value="Genomic_DNA"/>
</dbReference>
<feature type="transmembrane region" description="Helical" evidence="5">
    <location>
        <begin position="165"/>
        <end position="185"/>
    </location>
</feature>
<dbReference type="NCBIfam" id="TIGR04033">
    <property type="entry name" value="export_SdpB"/>
    <property type="match status" value="1"/>
</dbReference>
<dbReference type="InterPro" id="IPR023894">
    <property type="entry name" value="Sporulation_SdpB"/>
</dbReference>
<evidence type="ECO:0000256" key="1">
    <source>
        <dbReference type="ARBA" id="ARBA00004127"/>
    </source>
</evidence>
<proteinExistence type="predicted"/>
<protein>
    <submittedName>
        <fullName evidence="7">Sporulation-delaying protein SdpB</fullName>
    </submittedName>
</protein>
<feature type="transmembrane region" description="Helical" evidence="5">
    <location>
        <begin position="257"/>
        <end position="290"/>
    </location>
</feature>
<comment type="subcellular location">
    <subcellularLocation>
        <location evidence="1">Endomembrane system</location>
        <topology evidence="1">Multi-pass membrane protein</topology>
    </subcellularLocation>
</comment>
<dbReference type="PANTHER" id="PTHR39535">
    <property type="entry name" value="SPORULATION-DELAYING PROTEIN SDPB"/>
    <property type="match status" value="1"/>
</dbReference>
<keyword evidence="2 5" id="KW-0812">Transmembrane</keyword>
<name>A0A399EGE6_9DEIN</name>
<dbReference type="SMART" id="SM00752">
    <property type="entry name" value="HTTM"/>
    <property type="match status" value="1"/>
</dbReference>
<keyword evidence="8" id="KW-1185">Reference proteome</keyword>
<reference evidence="7 8" key="1">
    <citation type="submission" date="2018-08" db="EMBL/GenBank/DDBJ databases">
        <title>Meiothermus roseus NBRC 110900 genome sequencing project.</title>
        <authorList>
            <person name="Da Costa M.S."/>
            <person name="Albuquerque L."/>
            <person name="Raposo P."/>
            <person name="Froufe H.J.C."/>
            <person name="Barroso C.S."/>
            <person name="Egas C."/>
        </authorList>
    </citation>
    <scope>NUCLEOTIDE SEQUENCE [LARGE SCALE GENOMIC DNA]</scope>
    <source>
        <strain evidence="7 8">NBRC 110900</strain>
    </source>
</reference>
<feature type="transmembrane region" description="Helical" evidence="5">
    <location>
        <begin position="122"/>
        <end position="144"/>
    </location>
</feature>
<organism evidence="7 8">
    <name type="scientific">Calidithermus roseus</name>
    <dbReference type="NCBI Taxonomy" id="1644118"/>
    <lineage>
        <taxon>Bacteria</taxon>
        <taxon>Thermotogati</taxon>
        <taxon>Deinococcota</taxon>
        <taxon>Deinococci</taxon>
        <taxon>Thermales</taxon>
        <taxon>Thermaceae</taxon>
        <taxon>Calidithermus</taxon>
    </lineage>
</organism>
<dbReference type="Pfam" id="PF05090">
    <property type="entry name" value="HTTM"/>
    <property type="match status" value="1"/>
</dbReference>
<dbReference type="GO" id="GO:0012505">
    <property type="term" value="C:endomembrane system"/>
    <property type="evidence" value="ECO:0007669"/>
    <property type="project" value="UniProtKB-SubCell"/>
</dbReference>
<feature type="domain" description="HTTM-like" evidence="6">
    <location>
        <begin position="22"/>
        <end position="293"/>
    </location>
</feature>
<dbReference type="InterPro" id="IPR011020">
    <property type="entry name" value="HTTM-like"/>
</dbReference>
<evidence type="ECO:0000256" key="5">
    <source>
        <dbReference type="SAM" id="Phobius"/>
    </source>
</evidence>
<dbReference type="InterPro" id="IPR053934">
    <property type="entry name" value="HTTM_dom"/>
</dbReference>
<dbReference type="Proteomes" id="UP000265341">
    <property type="component" value="Unassembled WGS sequence"/>
</dbReference>
<sequence>MLKAIGQLIATADVRVREYAALRNPWTNVYGLARSLLALGTLCTLLLNDTSKLFRPGAGVDSFPICSFASQASIYCLLGSSHLEIARWVSIIVLFLVISGYFPRWTAIPHWWVTFSLSSSAIVVDGGDQVSSVLTLLMIPLALGDSRLNHWLAAPGEPGNLYTRWVALSAAAAIRLQVAGIYFHASIKKMQVPEWVDGTAMYYWLNSNIFGLPEQLRPLFAPLLLGPTVAVATWGVVLLELILAAALFMPSTRWRPLLLLGAVFHAAIAVFMGITSFAIAMMAALVLFLTPVEHHLHLLWPMGRGRPAVGGRGASADPYAAHGRSAYDGENGPA</sequence>